<evidence type="ECO:0000256" key="1">
    <source>
        <dbReference type="SAM" id="MobiDB-lite"/>
    </source>
</evidence>
<organism evidence="2 3">
    <name type="scientific">Ideonella oryzae</name>
    <dbReference type="NCBI Taxonomy" id="2937441"/>
    <lineage>
        <taxon>Bacteria</taxon>
        <taxon>Pseudomonadati</taxon>
        <taxon>Pseudomonadota</taxon>
        <taxon>Betaproteobacteria</taxon>
        <taxon>Burkholderiales</taxon>
        <taxon>Sphaerotilaceae</taxon>
        <taxon>Ideonella</taxon>
    </lineage>
</organism>
<feature type="region of interest" description="Disordered" evidence="1">
    <location>
        <begin position="32"/>
        <end position="54"/>
    </location>
</feature>
<sequence length="54" mass="5909">MDQALAEALALLDARLAEQAPFTEQELCMRPWGNNASGTPGRRACGRPLGQLRR</sequence>
<gene>
    <name evidence="2" type="ORF">M0L44_15540</name>
</gene>
<name>A0ABT1BPH4_9BURK</name>
<reference evidence="2 3" key="1">
    <citation type="submission" date="2022-06" db="EMBL/GenBank/DDBJ databases">
        <title>Ideonella sp. NS12-5 Genome sequencing and assembly.</title>
        <authorList>
            <person name="Jung Y."/>
        </authorList>
    </citation>
    <scope>NUCLEOTIDE SEQUENCE [LARGE SCALE GENOMIC DNA]</scope>
    <source>
        <strain evidence="2 3">NS12-5</strain>
    </source>
</reference>
<comment type="caution">
    <text evidence="2">The sequence shown here is derived from an EMBL/GenBank/DDBJ whole genome shotgun (WGS) entry which is preliminary data.</text>
</comment>
<keyword evidence="3" id="KW-1185">Reference proteome</keyword>
<evidence type="ECO:0000313" key="3">
    <source>
        <dbReference type="Proteomes" id="UP001204851"/>
    </source>
</evidence>
<protein>
    <submittedName>
        <fullName evidence="2">Uncharacterized protein</fullName>
    </submittedName>
</protein>
<accession>A0ABT1BPH4</accession>
<evidence type="ECO:0000313" key="2">
    <source>
        <dbReference type="EMBL" id="MCO5978114.1"/>
    </source>
</evidence>
<proteinExistence type="predicted"/>
<dbReference type="RefSeq" id="WP_252770711.1">
    <property type="nucleotide sequence ID" value="NZ_JAMXMC010000008.1"/>
</dbReference>
<dbReference type="EMBL" id="JAMXMC010000008">
    <property type="protein sequence ID" value="MCO5978114.1"/>
    <property type="molecule type" value="Genomic_DNA"/>
</dbReference>
<dbReference type="Proteomes" id="UP001204851">
    <property type="component" value="Unassembled WGS sequence"/>
</dbReference>